<dbReference type="InterPro" id="IPR001251">
    <property type="entry name" value="CRAL-TRIO_dom"/>
</dbReference>
<dbReference type="EMBL" id="JAVFKD010000012">
    <property type="protein sequence ID" value="KAK5993123.1"/>
    <property type="molecule type" value="Genomic_DNA"/>
</dbReference>
<evidence type="ECO:0000256" key="1">
    <source>
        <dbReference type="SAM" id="MobiDB-lite"/>
    </source>
</evidence>
<protein>
    <submittedName>
        <fullName evidence="3">CRAL-TRIO domain-containing protein C3H8.02</fullName>
    </submittedName>
</protein>
<dbReference type="SMART" id="SM00516">
    <property type="entry name" value="SEC14"/>
    <property type="match status" value="1"/>
</dbReference>
<dbReference type="SUPFAM" id="SSF46938">
    <property type="entry name" value="CRAL/TRIO N-terminal domain"/>
    <property type="match status" value="1"/>
</dbReference>
<dbReference type="CDD" id="cd00170">
    <property type="entry name" value="SEC14"/>
    <property type="match status" value="1"/>
</dbReference>
<dbReference type="PROSITE" id="PS50191">
    <property type="entry name" value="CRAL_TRIO"/>
    <property type="match status" value="1"/>
</dbReference>
<gene>
    <name evidence="3" type="ORF">PT974_06551</name>
</gene>
<dbReference type="Gene3D" id="3.40.525.10">
    <property type="entry name" value="CRAL-TRIO lipid binding domain"/>
    <property type="match status" value="1"/>
</dbReference>
<evidence type="ECO:0000313" key="4">
    <source>
        <dbReference type="Proteomes" id="UP001338125"/>
    </source>
</evidence>
<dbReference type="PANTHER" id="PTHR46590">
    <property type="entry name" value="PHOSPHATIDYLINOSITOL TRANSFER PROTEIN CSR1-RELATED"/>
    <property type="match status" value="1"/>
</dbReference>
<dbReference type="InterPro" id="IPR036273">
    <property type="entry name" value="CRAL/TRIO_N_dom_sf"/>
</dbReference>
<dbReference type="Pfam" id="PF00650">
    <property type="entry name" value="CRAL_TRIO"/>
    <property type="match status" value="1"/>
</dbReference>
<dbReference type="SUPFAM" id="SSF52087">
    <property type="entry name" value="CRAL/TRIO domain"/>
    <property type="match status" value="1"/>
</dbReference>
<dbReference type="InterPro" id="IPR011074">
    <property type="entry name" value="CRAL/TRIO_N_dom"/>
</dbReference>
<sequence>MSDKPEAGRVGNLTPDQEEKLRKFWHSIFQVCGLIEGNATTLSDAHALPEKQAVDESDAQKKKRFGVFRRKAGEKPGASNDSPEDDKYGQTKSFQDALANQSPESIRETIWSMVKHDHPDALVLRFLRARKWDVEKALVMLVSTMSWRHNEMKVDGDIMKNGEGGAVTDEQGVNGDTKKIVGHDFMAQIRMGKSFLHGVDKQGRPICVVRVRLHKQGEQCEESLERYTVYIIETARMVLTPPIDTATIVFDMTGFSMANMDYTPVKFMIKCFEANFPESLGAVLVHNAPWIFQGIWKIIRGWLDPVVAAKVHFTNNKSELETFIEPSRILKELGGDENWSYQYVEPVVGENDRMKDTGTRDRLLHVRENLVKEFEAATLQWIQTPGGEDGPRIKAQREELAAKLREDYWRLDPYIRARSLYDRQGVIRGNAEAQWYPSATRTAAVTNGVTAPETSSDDVD</sequence>
<name>A0ABR0SLX9_9HYPO</name>
<reference evidence="3 4" key="1">
    <citation type="submission" date="2024-01" db="EMBL/GenBank/DDBJ databases">
        <title>Complete genome of Cladobotryum mycophilum ATHUM6906.</title>
        <authorList>
            <person name="Christinaki A.C."/>
            <person name="Myridakis A.I."/>
            <person name="Kouvelis V.N."/>
        </authorList>
    </citation>
    <scope>NUCLEOTIDE SEQUENCE [LARGE SCALE GENOMIC DNA]</scope>
    <source>
        <strain evidence="3 4">ATHUM6906</strain>
    </source>
</reference>
<dbReference type="PANTHER" id="PTHR46590:SF1">
    <property type="entry name" value="PHOSPHATIDYLINOSITOL TRANSFER PROTEIN CSR1"/>
    <property type="match status" value="1"/>
</dbReference>
<accession>A0ABR0SLX9</accession>
<feature type="compositionally biased region" description="Basic residues" evidence="1">
    <location>
        <begin position="61"/>
        <end position="72"/>
    </location>
</feature>
<feature type="region of interest" description="Disordered" evidence="1">
    <location>
        <begin position="52"/>
        <end position="101"/>
    </location>
</feature>
<feature type="domain" description="CRAL-TRIO" evidence="2">
    <location>
        <begin position="196"/>
        <end position="341"/>
    </location>
</feature>
<proteinExistence type="predicted"/>
<dbReference type="InterPro" id="IPR052432">
    <property type="entry name" value="PITP/CRAL-TRIO"/>
</dbReference>
<comment type="caution">
    <text evidence="3">The sequence shown here is derived from an EMBL/GenBank/DDBJ whole genome shotgun (WGS) entry which is preliminary data.</text>
</comment>
<evidence type="ECO:0000313" key="3">
    <source>
        <dbReference type="EMBL" id="KAK5993123.1"/>
    </source>
</evidence>
<organism evidence="3 4">
    <name type="scientific">Cladobotryum mycophilum</name>
    <dbReference type="NCBI Taxonomy" id="491253"/>
    <lineage>
        <taxon>Eukaryota</taxon>
        <taxon>Fungi</taxon>
        <taxon>Dikarya</taxon>
        <taxon>Ascomycota</taxon>
        <taxon>Pezizomycotina</taxon>
        <taxon>Sordariomycetes</taxon>
        <taxon>Hypocreomycetidae</taxon>
        <taxon>Hypocreales</taxon>
        <taxon>Hypocreaceae</taxon>
        <taxon>Cladobotryum</taxon>
    </lineage>
</organism>
<keyword evidence="4" id="KW-1185">Reference proteome</keyword>
<dbReference type="Proteomes" id="UP001338125">
    <property type="component" value="Unassembled WGS sequence"/>
</dbReference>
<dbReference type="InterPro" id="IPR036865">
    <property type="entry name" value="CRAL-TRIO_dom_sf"/>
</dbReference>
<evidence type="ECO:0000259" key="2">
    <source>
        <dbReference type="PROSITE" id="PS50191"/>
    </source>
</evidence>
<feature type="compositionally biased region" description="Polar residues" evidence="1">
    <location>
        <begin position="90"/>
        <end position="101"/>
    </location>
</feature>
<dbReference type="Pfam" id="PF03765">
    <property type="entry name" value="CRAL_TRIO_N"/>
    <property type="match status" value="1"/>
</dbReference>
<dbReference type="SMART" id="SM01100">
    <property type="entry name" value="CRAL_TRIO_N"/>
    <property type="match status" value="1"/>
</dbReference>